<dbReference type="InterPro" id="IPR036397">
    <property type="entry name" value="RNaseH_sf"/>
</dbReference>
<dbReference type="EC" id="2.7.7.7" evidence="11"/>
<dbReference type="PANTHER" id="PTHR32294">
    <property type="entry name" value="DNA POLYMERASE III SUBUNIT ALPHA"/>
    <property type="match status" value="1"/>
</dbReference>
<name>A0A448ZX41_METOS</name>
<keyword evidence="2 11" id="KW-0963">Cytoplasm</keyword>
<dbReference type="SUPFAM" id="SSF53098">
    <property type="entry name" value="Ribonuclease H-like"/>
    <property type="match status" value="1"/>
</dbReference>
<dbReference type="CDD" id="cd06127">
    <property type="entry name" value="DEDDh"/>
    <property type="match status" value="1"/>
</dbReference>
<evidence type="ECO:0000259" key="12">
    <source>
        <dbReference type="SMART" id="SM00479"/>
    </source>
</evidence>
<evidence type="ECO:0000256" key="3">
    <source>
        <dbReference type="ARBA" id="ARBA00022679"/>
    </source>
</evidence>
<dbReference type="FunFam" id="3.30.420.10:FF:000045">
    <property type="entry name" value="3'-5' exonuclease DinG"/>
    <property type="match status" value="1"/>
</dbReference>
<evidence type="ECO:0000256" key="6">
    <source>
        <dbReference type="ARBA" id="ARBA00022722"/>
    </source>
</evidence>
<dbReference type="PANTHER" id="PTHR32294:SF5">
    <property type="entry name" value="DNA POLYMERASE III POLC-TYPE"/>
    <property type="match status" value="1"/>
</dbReference>
<evidence type="ECO:0000256" key="9">
    <source>
        <dbReference type="ARBA" id="ARBA00022932"/>
    </source>
</evidence>
<keyword evidence="4 11" id="KW-0548">Nucleotidyltransferase</keyword>
<dbReference type="Gene3D" id="3.30.420.10">
    <property type="entry name" value="Ribonuclease H-like superfamily/Ribonuclease H"/>
    <property type="match status" value="1"/>
</dbReference>
<keyword evidence="5 11" id="KW-0235">DNA replication</keyword>
<dbReference type="InterPro" id="IPR012340">
    <property type="entry name" value="NA-bd_OB-fold"/>
</dbReference>
<dbReference type="Gene3D" id="1.10.150.700">
    <property type="entry name" value="PolC, middle finger domain"/>
    <property type="match status" value="1"/>
</dbReference>
<accession>A0A448ZX41</accession>
<dbReference type="InterPro" id="IPR004013">
    <property type="entry name" value="PHP_dom"/>
</dbReference>
<dbReference type="InterPro" id="IPR004805">
    <property type="entry name" value="DnaE2/DnaE/PolC"/>
</dbReference>
<evidence type="ECO:0000313" key="15">
    <source>
        <dbReference type="Proteomes" id="UP000290482"/>
    </source>
</evidence>
<reference evidence="14 15" key="1">
    <citation type="submission" date="2019-01" db="EMBL/GenBank/DDBJ databases">
        <authorList>
            <consortium name="Pathogen Informatics"/>
        </authorList>
    </citation>
    <scope>NUCLEOTIDE SEQUENCE [LARGE SCALE GENOMIC DNA]</scope>
    <source>
        <strain evidence="14 15">NCTC10112</strain>
    </source>
</reference>
<dbReference type="KEGG" id="mob:NCTC10112_00434"/>
<dbReference type="EMBL" id="LR214940">
    <property type="protein sequence ID" value="VEU55828.1"/>
    <property type="molecule type" value="Genomic_DNA"/>
</dbReference>
<dbReference type="InterPro" id="IPR006054">
    <property type="entry name" value="DnaQ"/>
</dbReference>
<dbReference type="Pfam" id="PF02811">
    <property type="entry name" value="PHP"/>
    <property type="match status" value="1"/>
</dbReference>
<dbReference type="NCBIfam" id="TIGR01405">
    <property type="entry name" value="polC_Gram_pos"/>
    <property type="match status" value="1"/>
</dbReference>
<evidence type="ECO:0000256" key="2">
    <source>
        <dbReference type="ARBA" id="ARBA00022490"/>
    </source>
</evidence>
<dbReference type="Gene3D" id="6.10.140.1510">
    <property type="match status" value="1"/>
</dbReference>
<evidence type="ECO:0000256" key="5">
    <source>
        <dbReference type="ARBA" id="ARBA00022705"/>
    </source>
</evidence>
<keyword evidence="7 11" id="KW-0378">Hydrolase</keyword>
<dbReference type="GO" id="GO:0003677">
    <property type="term" value="F:DNA binding"/>
    <property type="evidence" value="ECO:0007669"/>
    <property type="project" value="UniProtKB-UniRule"/>
</dbReference>
<dbReference type="OrthoDB" id="9804290at2"/>
<organism evidence="14 15">
    <name type="scientific">Metamycoplasma orale</name>
    <name type="common">Mycoplasma orale</name>
    <dbReference type="NCBI Taxonomy" id="2121"/>
    <lineage>
        <taxon>Bacteria</taxon>
        <taxon>Bacillati</taxon>
        <taxon>Mycoplasmatota</taxon>
        <taxon>Mycoplasmoidales</taxon>
        <taxon>Metamycoplasmataceae</taxon>
        <taxon>Metamycoplasma</taxon>
    </lineage>
</organism>
<evidence type="ECO:0000313" key="14">
    <source>
        <dbReference type="EMBL" id="VEU55828.1"/>
    </source>
</evidence>
<keyword evidence="6 11" id="KW-0540">Nuclease</keyword>
<dbReference type="RefSeq" id="WP_022935811.1">
    <property type="nucleotide sequence ID" value="NZ_LR214940.1"/>
</dbReference>
<dbReference type="Gene3D" id="3.30.1900.20">
    <property type="match status" value="2"/>
</dbReference>
<dbReference type="Gene3D" id="1.10.150.870">
    <property type="match status" value="1"/>
</dbReference>
<keyword evidence="8 11" id="KW-0269">Exonuclease</keyword>
<keyword evidence="3 11" id="KW-0808">Transferase</keyword>
<dbReference type="Pfam" id="PF07733">
    <property type="entry name" value="DNA_pol3_alpha"/>
    <property type="match status" value="2"/>
</dbReference>
<dbReference type="GO" id="GO:0003887">
    <property type="term" value="F:DNA-directed DNA polymerase activity"/>
    <property type="evidence" value="ECO:0007669"/>
    <property type="project" value="UniProtKB-UniRule"/>
</dbReference>
<dbReference type="NCBIfam" id="TIGR00573">
    <property type="entry name" value="dnaq"/>
    <property type="match status" value="1"/>
</dbReference>
<evidence type="ECO:0000256" key="11">
    <source>
        <dbReference type="HAMAP-Rule" id="MF_00356"/>
    </source>
</evidence>
<proteinExistence type="inferred from homology"/>
<dbReference type="InterPro" id="IPR040982">
    <property type="entry name" value="DNA_pol3_finger"/>
</dbReference>
<comment type="catalytic activity">
    <reaction evidence="10 11">
        <text>DNA(n) + a 2'-deoxyribonucleoside 5'-triphosphate = DNA(n+1) + diphosphate</text>
        <dbReference type="Rhea" id="RHEA:22508"/>
        <dbReference type="Rhea" id="RHEA-COMP:17339"/>
        <dbReference type="Rhea" id="RHEA-COMP:17340"/>
        <dbReference type="ChEBI" id="CHEBI:33019"/>
        <dbReference type="ChEBI" id="CHEBI:61560"/>
        <dbReference type="ChEBI" id="CHEBI:173112"/>
        <dbReference type="EC" id="2.7.7.7"/>
    </reaction>
</comment>
<protein>
    <recommendedName>
        <fullName evidence="11">DNA polymerase III PolC-type</fullName>
        <shortName evidence="11">PolIII</shortName>
        <ecNumber evidence="11">2.7.7.7</ecNumber>
    </recommendedName>
</protein>
<dbReference type="GO" id="GO:0005737">
    <property type="term" value="C:cytoplasm"/>
    <property type="evidence" value="ECO:0007669"/>
    <property type="project" value="UniProtKB-SubCell"/>
</dbReference>
<dbReference type="HAMAP" id="MF_00356">
    <property type="entry name" value="DNApol_PolC"/>
    <property type="match status" value="1"/>
</dbReference>
<dbReference type="NCBIfam" id="NF001688">
    <property type="entry name" value="PRK00448.1"/>
    <property type="match status" value="1"/>
</dbReference>
<evidence type="ECO:0000256" key="7">
    <source>
        <dbReference type="ARBA" id="ARBA00022801"/>
    </source>
</evidence>
<dbReference type="InterPro" id="IPR011708">
    <property type="entry name" value="DNA_pol3_alpha_NTPase_dom"/>
</dbReference>
<evidence type="ECO:0000256" key="10">
    <source>
        <dbReference type="ARBA" id="ARBA00049244"/>
    </source>
</evidence>
<dbReference type="Pfam" id="PF00929">
    <property type="entry name" value="RNase_T"/>
    <property type="match status" value="1"/>
</dbReference>
<gene>
    <name evidence="11 14" type="primary">polC</name>
    <name evidence="14" type="ORF">NCTC10112_00434</name>
</gene>
<dbReference type="InterPro" id="IPR006308">
    <property type="entry name" value="Pol_III_a_PolC-type_gram_pos"/>
</dbReference>
<dbReference type="InterPro" id="IPR013520">
    <property type="entry name" value="Ribonucl_H"/>
</dbReference>
<evidence type="ECO:0000259" key="13">
    <source>
        <dbReference type="SMART" id="SM00481"/>
    </source>
</evidence>
<evidence type="ECO:0000256" key="1">
    <source>
        <dbReference type="ARBA" id="ARBA00003452"/>
    </source>
</evidence>
<dbReference type="Gene3D" id="2.40.50.140">
    <property type="entry name" value="Nucleic acid-binding proteins"/>
    <property type="match status" value="1"/>
</dbReference>
<evidence type="ECO:0000256" key="8">
    <source>
        <dbReference type="ARBA" id="ARBA00022839"/>
    </source>
</evidence>
<feature type="domain" description="Exonuclease" evidence="12">
    <location>
        <begin position="421"/>
        <end position="589"/>
    </location>
</feature>
<comment type="similarity">
    <text evidence="11">Belongs to the DNA polymerase type-C family. PolC subfamily.</text>
</comment>
<dbReference type="InterPro" id="IPR044923">
    <property type="entry name" value="PolC_middle_finger_sf"/>
</dbReference>
<dbReference type="InterPro" id="IPR029460">
    <property type="entry name" value="DNAPol_HHH"/>
</dbReference>
<evidence type="ECO:0000256" key="4">
    <source>
        <dbReference type="ARBA" id="ARBA00022695"/>
    </source>
</evidence>
<comment type="function">
    <text evidence="1 11">Required for replicative DNA synthesis. This DNA polymerase also exhibits 3' to 5' exonuclease activity.</text>
</comment>
<dbReference type="Pfam" id="PF17657">
    <property type="entry name" value="DNA_pol3_finger"/>
    <property type="match status" value="1"/>
</dbReference>
<dbReference type="Pfam" id="PF14579">
    <property type="entry name" value="HHH_6"/>
    <property type="match status" value="1"/>
</dbReference>
<dbReference type="SMART" id="SM00479">
    <property type="entry name" value="EXOIII"/>
    <property type="match status" value="1"/>
</dbReference>
<dbReference type="InterPro" id="IPR003141">
    <property type="entry name" value="Pol/His_phosphatase_N"/>
</dbReference>
<keyword evidence="15" id="KW-1185">Reference proteome</keyword>
<dbReference type="GO" id="GO:0006261">
    <property type="term" value="P:DNA-templated DNA replication"/>
    <property type="evidence" value="ECO:0007669"/>
    <property type="project" value="UniProtKB-UniRule"/>
</dbReference>
<keyword evidence="9 11" id="KW-0239">DNA-directed DNA polymerase</keyword>
<comment type="subcellular location">
    <subcellularLocation>
        <location evidence="11">Cytoplasm</location>
    </subcellularLocation>
</comment>
<sequence>MDDYNFSENLKKLFAEIKFKPSRFFEGMTFDDCQFKTLENGNERILFFVTFQTHLPIAQFEKFYAALYKKFNDSFELIWNVKEEALDKKTILDYSEHFISQKYPNKKDIFLFLKPNNVKLENKHLILSLPENYKGREQELITSGLEILKLAHFSGYSIDIKILEAEKTLNEYKEKVTESINKAIKITDAKSNELEKSSVNFESSPFLKRRSSNFKSASIKTIVETMANENVETIGEIYKLETKITKNNKNMISFFISDYEEAIKVLYFASIDDEQFTKFKVGQTIRVRGQVSFDFYKSQASGKVIMGRDVPLVVSDIQKIPTEQSKFKRVELANRTNMTAHDGISTVDQYLKAAKEWGHDAIAITDLDNVQNFPNFYLESLPTNIKPIYGATLTSIDTNNNIVFGESNFNLFPLDRSEQVVYVVYDIETTGLSARFNDIIEFGATYVVNGKIKGKEQFFLKPNKPIPSSITELTNITNEMVEQGLSQKEGIQKIYDILKDKICVAHNARFDINFCKQKFSENGLDTSIIRGIDTLPISWLLFPKEKKHTLKNLAEKFNITYSKSEAHRGDYDAMVLANVWTQILQRFKTKEKIYTADDLRKIELPDLSRKFGYEVRMLAKNKDGLKKLYQYITHSLTTNYYGGPRFLINNWLPDPDLLLGSGTNFSFLWEEVINGSDENIIKALIPFDYIELPPISTFNYLYSSDWITREQVETAYIDLINKAKKMGKICVAVSDSRYVYDYQKLIHDIYINTPSLGGGLHKLEKYRKYCQTYFRLLTTQEMLDEFAFLRNQDLIKEIVIDNTYEIANQIEKNIEIIKNKLYIPKFDESDKKLEELVYKTALERYGKNIDPIIAERIHKELSSIIKYGYSVIYWISHLLVKKSNKDGFVVGSRGSVGSSIVANLSQITEVNPLPPHYLCEQCKYFEWSKDKDVHSGWDLPNKLCPKCNINLTKDGHNIPFETFLGFEAEKVPDIDLNFSGEYQPTIHSYVRDLFGKENTFRAGTIMTVAEKTAYGYCKKYAEKVLHNGEIWSKSYFDFLASKTQGVKRTSGQHPGGIVIIPKEYTIEDFTPANFPSDETNSTWLTTHFDYKKALHDSVLKLDLLGHDDPTSIKMLESLTNVKVSEIPKMDEKTIKLFYSLDSLKIKPEDIHGETTGALALPEFGTQFIRGMLKVLKPKTFNELILISGLSHGENVWSGNADELVKNGVKLIDCICCRDDIMKNLIDRGVDKQVAFKIMEDVRKGKSLTAEYLSIIKSNRKIPSWYQDTFKKIKYLFPKAHATAYVIMAWRFAWYKVYYPLEFYAAYFSTKNQFVFVDILKSGYKAISNKLDEFIKRQSSKSEIPLSQKEIEFIPLMEIAQELYARGLKIKNVDLKLSDANKWTVDKKEKALIPPFAVVEGLGSSAAESIVKARKEHEFVSIEDLKDRTKLNTKTINALKELGVLDDLDETNQMTLF</sequence>
<feature type="domain" description="Polymerase/histidinol phosphatase N-terminal" evidence="13">
    <location>
        <begin position="330"/>
        <end position="397"/>
    </location>
</feature>
<dbReference type="InterPro" id="IPR012337">
    <property type="entry name" value="RNaseH-like_sf"/>
</dbReference>
<dbReference type="Proteomes" id="UP000290482">
    <property type="component" value="Chromosome"/>
</dbReference>
<dbReference type="GO" id="GO:0008408">
    <property type="term" value="F:3'-5' exonuclease activity"/>
    <property type="evidence" value="ECO:0007669"/>
    <property type="project" value="UniProtKB-UniRule"/>
</dbReference>
<dbReference type="SMART" id="SM00481">
    <property type="entry name" value="POLIIIAc"/>
    <property type="match status" value="1"/>
</dbReference>
<dbReference type="Gene3D" id="3.20.20.140">
    <property type="entry name" value="Metal-dependent hydrolases"/>
    <property type="match status" value="2"/>
</dbReference>